<accession>A0A1C3JPK9</accession>
<dbReference type="Proteomes" id="UP000092871">
    <property type="component" value="Unassembled WGS sequence"/>
</dbReference>
<dbReference type="EMBL" id="FLRA01000006">
    <property type="protein sequence ID" value="SBT17092.1"/>
    <property type="molecule type" value="Genomic_DNA"/>
</dbReference>
<dbReference type="GO" id="GO:0003700">
    <property type="term" value="F:DNA-binding transcription factor activity"/>
    <property type="evidence" value="ECO:0007669"/>
    <property type="project" value="TreeGrafter"/>
</dbReference>
<dbReference type="EMBL" id="FLRB01000007">
    <property type="protein sequence ID" value="SBT20601.1"/>
    <property type="molecule type" value="Genomic_DNA"/>
</dbReference>
<dbReference type="InterPro" id="IPR000944">
    <property type="entry name" value="Tscrpt_reg_Rrf2"/>
</dbReference>
<evidence type="ECO:0000313" key="2">
    <source>
        <dbReference type="EMBL" id="SBT20601.1"/>
    </source>
</evidence>
<dbReference type="PANTHER" id="PTHR33221">
    <property type="entry name" value="WINGED HELIX-TURN-HELIX TRANSCRIPTIONAL REGULATOR, RRF2 FAMILY"/>
    <property type="match status" value="1"/>
</dbReference>
<gene>
    <name evidence="1" type="primary">ywnA</name>
    <name evidence="1" type="ORF">MGA5115_01180</name>
    <name evidence="2" type="ORF">MGA5116_01188</name>
</gene>
<proteinExistence type="predicted"/>
<dbReference type="Pfam" id="PF02082">
    <property type="entry name" value="Rrf2"/>
    <property type="match status" value="1"/>
</dbReference>
<dbReference type="AlphaFoldDB" id="A0A1C3JPK9"/>
<name>A0A1C3JPK9_9GAMM</name>
<dbReference type="InterPro" id="IPR036388">
    <property type="entry name" value="WH-like_DNA-bd_sf"/>
</dbReference>
<keyword evidence="3" id="KW-1185">Reference proteome</keyword>
<dbReference type="OrthoDB" id="9800506at2"/>
<dbReference type="Gene3D" id="1.10.10.10">
    <property type="entry name" value="Winged helix-like DNA-binding domain superfamily/Winged helix DNA-binding domain"/>
    <property type="match status" value="1"/>
</dbReference>
<evidence type="ECO:0000313" key="3">
    <source>
        <dbReference type="Proteomes" id="UP000092840"/>
    </source>
</evidence>
<reference evidence="1" key="2">
    <citation type="submission" date="2016-06" db="EMBL/GenBank/DDBJ databases">
        <authorList>
            <person name="Kjaerup R.B."/>
            <person name="Dalgaard T.S."/>
            <person name="Juul-Madsen H.R."/>
        </authorList>
    </citation>
    <scope>NUCLEOTIDE SEQUENCE [LARGE SCALE GENOMIC DNA]</scope>
    <source>
        <strain evidence="1">CECT 5115</strain>
    </source>
</reference>
<dbReference type="PROSITE" id="PS51197">
    <property type="entry name" value="HTH_RRF2_2"/>
    <property type="match status" value="1"/>
</dbReference>
<sequence>MRKDSRLSRVLHVLIHLDAFEHPVTSDTLAKMLNTNPVVVRRTMALLRERGYVKSTKGHSGGWSLAKRLDEISLLDIHEALSESSVFAIGLTDEHNECPIEHAVNRTLKDAMNEAEALLLKRFGEIPLSELTVEFKAALANK</sequence>
<dbReference type="PANTHER" id="PTHR33221:SF15">
    <property type="entry name" value="HTH-TYPE TRANSCRIPTIONAL REGULATOR YWGB-RELATED"/>
    <property type="match status" value="1"/>
</dbReference>
<dbReference type="RefSeq" id="WP_067033355.1">
    <property type="nucleotide sequence ID" value="NZ_FLRA01000006.1"/>
</dbReference>
<dbReference type="Proteomes" id="UP000092840">
    <property type="component" value="Unassembled WGS sequence"/>
</dbReference>
<evidence type="ECO:0000313" key="1">
    <source>
        <dbReference type="EMBL" id="SBT17092.1"/>
    </source>
</evidence>
<dbReference type="InterPro" id="IPR036390">
    <property type="entry name" value="WH_DNA-bd_sf"/>
</dbReference>
<protein>
    <submittedName>
        <fullName evidence="1 2">HTH-type transcriptional regulator YwnA</fullName>
    </submittedName>
</protein>
<organism evidence="1">
    <name type="scientific">Marinomonas gallaica</name>
    <dbReference type="NCBI Taxonomy" id="1806667"/>
    <lineage>
        <taxon>Bacteria</taxon>
        <taxon>Pseudomonadati</taxon>
        <taxon>Pseudomonadota</taxon>
        <taxon>Gammaproteobacteria</taxon>
        <taxon>Oceanospirillales</taxon>
        <taxon>Oceanospirillaceae</taxon>
        <taxon>Marinomonas</taxon>
    </lineage>
</organism>
<reference evidence="2 3" key="1">
    <citation type="submission" date="2016-06" db="EMBL/GenBank/DDBJ databases">
        <authorList>
            <person name="Rodrigo-Torres L."/>
            <person name="Arahal D.R."/>
        </authorList>
    </citation>
    <scope>NUCLEOTIDE SEQUENCE [LARGE SCALE GENOMIC DNA]</scope>
    <source>
        <strain evidence="2 3">CECT 5116</strain>
    </source>
</reference>
<dbReference type="GO" id="GO:0005829">
    <property type="term" value="C:cytosol"/>
    <property type="evidence" value="ECO:0007669"/>
    <property type="project" value="TreeGrafter"/>
</dbReference>
<dbReference type="SUPFAM" id="SSF46785">
    <property type="entry name" value="Winged helix' DNA-binding domain"/>
    <property type="match status" value="1"/>
</dbReference>